<keyword evidence="1" id="KW-0436">Ligase</keyword>
<accession>A0ABW0FE94</accession>
<dbReference type="PANTHER" id="PTHR39217:SF1">
    <property type="entry name" value="GLUTATHIONE SYNTHETASE"/>
    <property type="match status" value="1"/>
</dbReference>
<dbReference type="SUPFAM" id="SSF56059">
    <property type="entry name" value="Glutathione synthetase ATP-binding domain-like"/>
    <property type="match status" value="1"/>
</dbReference>
<name>A0ABW0FE94_9MICO</name>
<evidence type="ECO:0000313" key="2">
    <source>
        <dbReference type="Proteomes" id="UP001595937"/>
    </source>
</evidence>
<dbReference type="GO" id="GO:0016874">
    <property type="term" value="F:ligase activity"/>
    <property type="evidence" value="ECO:0007669"/>
    <property type="project" value="UniProtKB-KW"/>
</dbReference>
<dbReference type="GeneID" id="303297615"/>
<protein>
    <submittedName>
        <fullName evidence="1">RimK family alpha-L-glutamate ligase</fullName>
    </submittedName>
</protein>
<keyword evidence="2" id="KW-1185">Reference proteome</keyword>
<organism evidence="1 2">
    <name type="scientific">Brachybacterium tyrofermentans</name>
    <dbReference type="NCBI Taxonomy" id="47848"/>
    <lineage>
        <taxon>Bacteria</taxon>
        <taxon>Bacillati</taxon>
        <taxon>Actinomycetota</taxon>
        <taxon>Actinomycetes</taxon>
        <taxon>Micrococcales</taxon>
        <taxon>Dermabacteraceae</taxon>
        <taxon>Brachybacterium</taxon>
    </lineage>
</organism>
<sequence length="301" mass="32435">MTRIGIVVAHPQPAGIETDTSLDAVPLVEALTRRGVHAEMTPWRSPDVDWTSFDLLVIRSPWDYALHPEEFESWLDLAASSSHVLNEPDLVRWNMDKRYLAQLEDAGVAVIPATYHRDIGSFVRTLDEFTSRAASVVVKPTVGAGSQLVGLFSATDPAALALGEQILASEGVAMLQPEVPELSAGHEKALYAVDGHFTHAISKGALLAQGGGLRGGIYQERPVVVEATAQEKAFAEQTLSAISQVTGVPTPLYGRIDTVESAEHGLVLLEAELFEPLFNLPLVPEVTETFADAILARLDTP</sequence>
<comment type="caution">
    <text evidence="1">The sequence shown here is derived from an EMBL/GenBank/DDBJ whole genome shotgun (WGS) entry which is preliminary data.</text>
</comment>
<dbReference type="RefSeq" id="WP_343924372.1">
    <property type="nucleotide sequence ID" value="NZ_BAAAIR010000038.1"/>
</dbReference>
<dbReference type="Proteomes" id="UP001595937">
    <property type="component" value="Unassembled WGS sequence"/>
</dbReference>
<reference evidence="2" key="1">
    <citation type="journal article" date="2019" name="Int. J. Syst. Evol. Microbiol.">
        <title>The Global Catalogue of Microorganisms (GCM) 10K type strain sequencing project: providing services to taxonomists for standard genome sequencing and annotation.</title>
        <authorList>
            <consortium name="The Broad Institute Genomics Platform"/>
            <consortium name="The Broad Institute Genome Sequencing Center for Infectious Disease"/>
            <person name="Wu L."/>
            <person name="Ma J."/>
        </authorList>
    </citation>
    <scope>NUCLEOTIDE SEQUENCE [LARGE SCALE GENOMIC DNA]</scope>
    <source>
        <strain evidence="2">CGMCC 1.16455</strain>
    </source>
</reference>
<dbReference type="PANTHER" id="PTHR39217">
    <property type="match status" value="1"/>
</dbReference>
<dbReference type="EMBL" id="JBHSLN010000020">
    <property type="protein sequence ID" value="MFC5297221.1"/>
    <property type="molecule type" value="Genomic_DNA"/>
</dbReference>
<evidence type="ECO:0000313" key="1">
    <source>
        <dbReference type="EMBL" id="MFC5297221.1"/>
    </source>
</evidence>
<proteinExistence type="predicted"/>
<dbReference type="InterPro" id="IPR053191">
    <property type="entry name" value="DcsG_Biosynth_Enzyme"/>
</dbReference>
<gene>
    <name evidence="1" type="ORF">ACFPK8_06825</name>
</gene>